<dbReference type="InterPro" id="IPR044537">
    <property type="entry name" value="Rip2-like"/>
</dbReference>
<keyword evidence="11" id="KW-0482">Metalloprotease</keyword>
<feature type="transmembrane region" description="Helical" evidence="13">
    <location>
        <begin position="228"/>
        <end position="252"/>
    </location>
</feature>
<dbReference type="GO" id="GO:0046872">
    <property type="term" value="F:metal ion binding"/>
    <property type="evidence" value="ECO:0007669"/>
    <property type="project" value="UniProtKB-KW"/>
</dbReference>
<comment type="similarity">
    <text evidence="3">Belongs to the peptidase M50B family.</text>
</comment>
<protein>
    <submittedName>
        <fullName evidence="14">Zn-dependent protease (Includes SpoIVFB)</fullName>
    </submittedName>
</protein>
<gene>
    <name evidence="14" type="ORF">SAMN05216215_1016129</name>
</gene>
<keyword evidence="4" id="KW-1003">Cell membrane</keyword>
<keyword evidence="6 13" id="KW-0812">Transmembrane</keyword>
<dbReference type="InterPro" id="IPR052348">
    <property type="entry name" value="Metallopeptidase_M50B"/>
</dbReference>
<evidence type="ECO:0000256" key="13">
    <source>
        <dbReference type="SAM" id="Phobius"/>
    </source>
</evidence>
<keyword evidence="7" id="KW-0479">Metal-binding</keyword>
<evidence type="ECO:0000256" key="8">
    <source>
        <dbReference type="ARBA" id="ARBA00022801"/>
    </source>
</evidence>
<keyword evidence="8" id="KW-0378">Hydrolase</keyword>
<proteinExistence type="inferred from homology"/>
<feature type="transmembrane region" description="Helical" evidence="13">
    <location>
        <begin position="182"/>
        <end position="207"/>
    </location>
</feature>
<evidence type="ECO:0000256" key="9">
    <source>
        <dbReference type="ARBA" id="ARBA00022833"/>
    </source>
</evidence>
<keyword evidence="12 13" id="KW-0472">Membrane</keyword>
<dbReference type="PANTHER" id="PTHR35864:SF1">
    <property type="entry name" value="ZINC METALLOPROTEASE YWHC-RELATED"/>
    <property type="match status" value="1"/>
</dbReference>
<organism evidence="14 15">
    <name type="scientific">Saccharopolyspora shandongensis</name>
    <dbReference type="NCBI Taxonomy" id="418495"/>
    <lineage>
        <taxon>Bacteria</taxon>
        <taxon>Bacillati</taxon>
        <taxon>Actinomycetota</taxon>
        <taxon>Actinomycetes</taxon>
        <taxon>Pseudonocardiales</taxon>
        <taxon>Pseudonocardiaceae</taxon>
        <taxon>Saccharopolyspora</taxon>
    </lineage>
</organism>
<dbReference type="CDD" id="cd06158">
    <property type="entry name" value="S2P-M50_like_1"/>
    <property type="match status" value="1"/>
</dbReference>
<evidence type="ECO:0000256" key="7">
    <source>
        <dbReference type="ARBA" id="ARBA00022723"/>
    </source>
</evidence>
<evidence type="ECO:0000313" key="15">
    <source>
        <dbReference type="Proteomes" id="UP000199529"/>
    </source>
</evidence>
<evidence type="ECO:0000256" key="5">
    <source>
        <dbReference type="ARBA" id="ARBA00022670"/>
    </source>
</evidence>
<dbReference type="GO" id="GO:0008237">
    <property type="term" value="F:metallopeptidase activity"/>
    <property type="evidence" value="ECO:0007669"/>
    <property type="project" value="UniProtKB-KW"/>
</dbReference>
<name>A0A1H3F9D5_9PSEU</name>
<dbReference type="GO" id="GO:0006508">
    <property type="term" value="P:proteolysis"/>
    <property type="evidence" value="ECO:0007669"/>
    <property type="project" value="UniProtKB-KW"/>
</dbReference>
<keyword evidence="5 14" id="KW-0645">Protease</keyword>
<evidence type="ECO:0000256" key="11">
    <source>
        <dbReference type="ARBA" id="ARBA00023049"/>
    </source>
</evidence>
<dbReference type="Proteomes" id="UP000199529">
    <property type="component" value="Unassembled WGS sequence"/>
</dbReference>
<keyword evidence="10 13" id="KW-1133">Transmembrane helix</keyword>
<evidence type="ECO:0000256" key="12">
    <source>
        <dbReference type="ARBA" id="ARBA00023136"/>
    </source>
</evidence>
<evidence type="ECO:0000313" key="14">
    <source>
        <dbReference type="EMBL" id="SDX87550.1"/>
    </source>
</evidence>
<comment type="cofactor">
    <cofactor evidence="1">
        <name>Zn(2+)</name>
        <dbReference type="ChEBI" id="CHEBI:29105"/>
    </cofactor>
</comment>
<sequence>MIMDTTARPAVPGTARESFVDTGSVSNSAVRVSPLFLGLVGLTVLGGVLATLENNAARVGGVVLIVLGGWATSLCLHEFGHAITAFRGGDWSVRAKGYLTLDPRRYTDPVLSIVLPLIFVALGGIPLPGGAVWINHHALRSRRTESMVSLAGPLMNLVLGLLISTAVAIVPMPTGLAAGLSYLAFLQVIAFVLNILPIPGLDGYGAIEPWLSAPARRFGEKARPWAPLVLFLLLIGVPYVGQAFFGLAYFVFDLVGGDTLHSYLGQGMFRSIFGFL</sequence>
<feature type="transmembrane region" description="Helical" evidence="13">
    <location>
        <begin position="59"/>
        <end position="79"/>
    </location>
</feature>
<evidence type="ECO:0000256" key="2">
    <source>
        <dbReference type="ARBA" id="ARBA00004651"/>
    </source>
</evidence>
<feature type="transmembrane region" description="Helical" evidence="13">
    <location>
        <begin position="32"/>
        <end position="52"/>
    </location>
</feature>
<keyword evidence="9" id="KW-0862">Zinc</keyword>
<accession>A0A1H3F9D5</accession>
<evidence type="ECO:0000256" key="3">
    <source>
        <dbReference type="ARBA" id="ARBA00007931"/>
    </source>
</evidence>
<evidence type="ECO:0000256" key="4">
    <source>
        <dbReference type="ARBA" id="ARBA00022475"/>
    </source>
</evidence>
<dbReference type="AlphaFoldDB" id="A0A1H3F9D5"/>
<feature type="transmembrane region" description="Helical" evidence="13">
    <location>
        <begin position="110"/>
        <end position="134"/>
    </location>
</feature>
<feature type="transmembrane region" description="Helical" evidence="13">
    <location>
        <begin position="146"/>
        <end position="170"/>
    </location>
</feature>
<dbReference type="STRING" id="418495.SAMN05216215_1016129"/>
<evidence type="ECO:0000256" key="6">
    <source>
        <dbReference type="ARBA" id="ARBA00022692"/>
    </source>
</evidence>
<dbReference type="GO" id="GO:0005886">
    <property type="term" value="C:plasma membrane"/>
    <property type="evidence" value="ECO:0007669"/>
    <property type="project" value="UniProtKB-SubCell"/>
</dbReference>
<dbReference type="EMBL" id="FNOK01000016">
    <property type="protein sequence ID" value="SDX87550.1"/>
    <property type="molecule type" value="Genomic_DNA"/>
</dbReference>
<dbReference type="PANTHER" id="PTHR35864">
    <property type="entry name" value="ZINC METALLOPROTEASE MJ0611-RELATED"/>
    <property type="match status" value="1"/>
</dbReference>
<evidence type="ECO:0000256" key="1">
    <source>
        <dbReference type="ARBA" id="ARBA00001947"/>
    </source>
</evidence>
<keyword evidence="15" id="KW-1185">Reference proteome</keyword>
<comment type="subcellular location">
    <subcellularLocation>
        <location evidence="2">Cell membrane</location>
        <topology evidence="2">Multi-pass membrane protein</topology>
    </subcellularLocation>
</comment>
<reference evidence="15" key="1">
    <citation type="submission" date="2016-10" db="EMBL/GenBank/DDBJ databases">
        <authorList>
            <person name="Varghese N."/>
            <person name="Submissions S."/>
        </authorList>
    </citation>
    <scope>NUCLEOTIDE SEQUENCE [LARGE SCALE GENOMIC DNA]</scope>
    <source>
        <strain evidence="15">CGMCC 4.3530</strain>
    </source>
</reference>
<evidence type="ECO:0000256" key="10">
    <source>
        <dbReference type="ARBA" id="ARBA00022989"/>
    </source>
</evidence>